<dbReference type="AlphaFoldDB" id="G7VFV3"/>
<protein>
    <submittedName>
        <fullName evidence="1">Uncharacterized protein</fullName>
    </submittedName>
</protein>
<dbReference type="HOGENOM" id="CLU_2490584_0_0_2"/>
<name>G7VFV3_9CREN</name>
<dbReference type="STRING" id="1104324.P186_0305"/>
<dbReference type="EMBL" id="CP003098">
    <property type="protein sequence ID" value="AET31760.1"/>
    <property type="molecule type" value="Genomic_DNA"/>
</dbReference>
<keyword evidence="2" id="KW-1185">Reference proteome</keyword>
<organism evidence="1 2">
    <name type="scientific">Pyrobaculum ferrireducens</name>
    <dbReference type="NCBI Taxonomy" id="1104324"/>
    <lineage>
        <taxon>Archaea</taxon>
        <taxon>Thermoproteota</taxon>
        <taxon>Thermoprotei</taxon>
        <taxon>Thermoproteales</taxon>
        <taxon>Thermoproteaceae</taxon>
        <taxon>Pyrobaculum</taxon>
    </lineage>
</organism>
<sequence>MYKNTKLIIMNKTNPPILIIALFLRSSISDISLILFNLRAVAFNSAIEVDDDVSRPDPPCLLVGRVIYRWSVLIYKTINYRVIINA</sequence>
<evidence type="ECO:0000313" key="1">
    <source>
        <dbReference type="EMBL" id="AET31760.1"/>
    </source>
</evidence>
<gene>
    <name evidence="1" type="ORF">P186_0305</name>
</gene>
<dbReference type="Proteomes" id="UP000005867">
    <property type="component" value="Chromosome"/>
</dbReference>
<accession>G7VFV3</accession>
<dbReference type="KEGG" id="pyr:P186_0305"/>
<reference evidence="1 2" key="1">
    <citation type="journal article" date="2012" name="J. Bacteriol.">
        <title>Complete genome sequence of strain 1860, a crenarchaeon of the genus pyrobaculum able to grow with various electron acceptors.</title>
        <authorList>
            <person name="Mardanov A.V."/>
            <person name="Gumerov V.M."/>
            <person name="Slobodkina G.B."/>
            <person name="Beletsky A.V."/>
            <person name="Bonch-Osmolovskaya E.A."/>
            <person name="Ravin N.V."/>
            <person name="Skryabin K.G."/>
        </authorList>
    </citation>
    <scope>NUCLEOTIDE SEQUENCE [LARGE SCALE GENOMIC DNA]</scope>
    <source>
        <strain evidence="1 2">1860</strain>
    </source>
</reference>
<evidence type="ECO:0000313" key="2">
    <source>
        <dbReference type="Proteomes" id="UP000005867"/>
    </source>
</evidence>
<proteinExistence type="predicted"/>
<dbReference type="BioCyc" id="PSP1104324:GJSN-293-MONOMER"/>